<dbReference type="PANTHER" id="PTHR30349:SF41">
    <property type="entry name" value="INTEGRASE_RECOMBINASE PROTEIN MJ0367-RELATED"/>
    <property type="match status" value="1"/>
</dbReference>
<accession>A0A2N3KU25</accession>
<gene>
    <name evidence="6" type="ORF">COO20_10870</name>
</gene>
<dbReference type="RefSeq" id="WP_101266397.1">
    <property type="nucleotide sequence ID" value="NZ_NWTK01000006.1"/>
</dbReference>
<proteinExistence type="inferred from homology"/>
<sequence>MADTTYLKKRRQTWYFVMKIPSDVRHAFEGKSEVVKSLGTRDLTKAQSARWALVSEYKARIDVVRGHRELTPAEIEEMAGQEFDKALKEMQEYGQDQNTCDVLIGYEIDRIETRRLSDLEYALSFARIKAANGRRAALNGKPFERPLTFGRSGIDPLTLLPVTVAKKKAKGASFRDVATRYLEEIQRDSAARITAQTQGQYEAVFRLFDQWAGSPELDDIDRAKASKFLTLVSSLDPHWGRSSKTKERTFSEIMDLYGNHEVGLSNRTINRFSMALGLVWKWAKRVGEFNGENPWEGQQRREGERRKVGKLPFTSDELSLLLRDKPEVAPEKPSYETTLRWVCWIAAYSGMRLNEICNRTIAEIKQKDGVWCFDITNAKTEAGDRLVPIHSRLIELGFIDYLKRQKGDWLFPVLKPGGPDQKRSWYLSKTFTTYRRKLGVTHLNPDNKTDRVDFHSFRRSVIQVLERARLPQTEVAQVVGHEKAGITFGTYNPDGLEVGTLRDVIESIHYPALESNASGSNVAAE</sequence>
<dbReference type="InterPro" id="IPR011010">
    <property type="entry name" value="DNA_brk_join_enz"/>
</dbReference>
<dbReference type="Proteomes" id="UP000233597">
    <property type="component" value="Unassembled WGS sequence"/>
</dbReference>
<dbReference type="AlphaFoldDB" id="A0A2N3KU25"/>
<evidence type="ECO:0000256" key="4">
    <source>
        <dbReference type="ARBA" id="ARBA00023172"/>
    </source>
</evidence>
<dbReference type="Gene3D" id="1.10.443.10">
    <property type="entry name" value="Intergrase catalytic core"/>
    <property type="match status" value="1"/>
</dbReference>
<dbReference type="GO" id="GO:0015074">
    <property type="term" value="P:DNA integration"/>
    <property type="evidence" value="ECO:0007669"/>
    <property type="project" value="UniProtKB-KW"/>
</dbReference>
<dbReference type="Pfam" id="PF00589">
    <property type="entry name" value="Phage_integrase"/>
    <property type="match status" value="1"/>
</dbReference>
<dbReference type="EMBL" id="NWTK01000006">
    <property type="protein sequence ID" value="PKR54051.1"/>
    <property type="molecule type" value="Genomic_DNA"/>
</dbReference>
<comment type="similarity">
    <text evidence="1">Belongs to the 'phage' integrase family.</text>
</comment>
<dbReference type="InterPro" id="IPR013762">
    <property type="entry name" value="Integrase-like_cat_sf"/>
</dbReference>
<keyword evidence="3" id="KW-0238">DNA-binding</keyword>
<evidence type="ECO:0000256" key="3">
    <source>
        <dbReference type="ARBA" id="ARBA00023125"/>
    </source>
</evidence>
<comment type="caution">
    <text evidence="6">The sequence shown here is derived from an EMBL/GenBank/DDBJ whole genome shotgun (WGS) entry which is preliminary data.</text>
</comment>
<evidence type="ECO:0000256" key="2">
    <source>
        <dbReference type="ARBA" id="ARBA00022908"/>
    </source>
</evidence>
<dbReference type="GO" id="GO:0003677">
    <property type="term" value="F:DNA binding"/>
    <property type="evidence" value="ECO:0007669"/>
    <property type="project" value="UniProtKB-KW"/>
</dbReference>
<dbReference type="InterPro" id="IPR050090">
    <property type="entry name" value="Tyrosine_recombinase_XerCD"/>
</dbReference>
<name>A0A2N3KU25_9PROT</name>
<dbReference type="OrthoDB" id="9784724at2"/>
<feature type="domain" description="Tyr recombinase" evidence="5">
    <location>
        <begin position="308"/>
        <end position="506"/>
    </location>
</feature>
<organism evidence="6 7">
    <name type="scientific">Thalassospira marina</name>
    <dbReference type="NCBI Taxonomy" id="2048283"/>
    <lineage>
        <taxon>Bacteria</taxon>
        <taxon>Pseudomonadati</taxon>
        <taxon>Pseudomonadota</taxon>
        <taxon>Alphaproteobacteria</taxon>
        <taxon>Rhodospirillales</taxon>
        <taxon>Thalassospiraceae</taxon>
        <taxon>Thalassospira</taxon>
    </lineage>
</organism>
<evidence type="ECO:0000313" key="7">
    <source>
        <dbReference type="Proteomes" id="UP000233597"/>
    </source>
</evidence>
<reference evidence="6 7" key="1">
    <citation type="submission" date="2017-09" db="EMBL/GenBank/DDBJ databases">
        <title>Biodiversity and function of Thalassospira species in the particle-attached aromatic-hydrocarbon-degrading consortia from the surface seawater of the South China Sea.</title>
        <authorList>
            <person name="Dong C."/>
            <person name="Liu R."/>
            <person name="Shao Z."/>
        </authorList>
    </citation>
    <scope>NUCLEOTIDE SEQUENCE [LARGE SCALE GENOMIC DNA]</scope>
    <source>
        <strain evidence="6 7">CSC1P2</strain>
    </source>
</reference>
<dbReference type="GO" id="GO:0006310">
    <property type="term" value="P:DNA recombination"/>
    <property type="evidence" value="ECO:0007669"/>
    <property type="project" value="UniProtKB-KW"/>
</dbReference>
<keyword evidence="2" id="KW-0229">DNA integration</keyword>
<dbReference type="InterPro" id="IPR046668">
    <property type="entry name" value="DUF6538"/>
</dbReference>
<dbReference type="PANTHER" id="PTHR30349">
    <property type="entry name" value="PHAGE INTEGRASE-RELATED"/>
    <property type="match status" value="1"/>
</dbReference>
<dbReference type="SUPFAM" id="SSF56349">
    <property type="entry name" value="DNA breaking-rejoining enzymes"/>
    <property type="match status" value="1"/>
</dbReference>
<dbReference type="CDD" id="cd01184">
    <property type="entry name" value="INT_C_like_1"/>
    <property type="match status" value="1"/>
</dbReference>
<evidence type="ECO:0000259" key="5">
    <source>
        <dbReference type="PROSITE" id="PS51898"/>
    </source>
</evidence>
<dbReference type="InterPro" id="IPR002104">
    <property type="entry name" value="Integrase_catalytic"/>
</dbReference>
<dbReference type="Pfam" id="PF20172">
    <property type="entry name" value="DUF6538"/>
    <property type="match status" value="1"/>
</dbReference>
<dbReference type="PROSITE" id="PS51898">
    <property type="entry name" value="TYR_RECOMBINASE"/>
    <property type="match status" value="1"/>
</dbReference>
<protein>
    <recommendedName>
        <fullName evidence="5">Tyr recombinase domain-containing protein</fullName>
    </recommendedName>
</protein>
<evidence type="ECO:0000313" key="6">
    <source>
        <dbReference type="EMBL" id="PKR54051.1"/>
    </source>
</evidence>
<keyword evidence="4" id="KW-0233">DNA recombination</keyword>
<evidence type="ECO:0000256" key="1">
    <source>
        <dbReference type="ARBA" id="ARBA00008857"/>
    </source>
</evidence>